<evidence type="ECO:0000256" key="1">
    <source>
        <dbReference type="ARBA" id="ARBA00022387"/>
    </source>
</evidence>
<dbReference type="InterPro" id="IPR036055">
    <property type="entry name" value="LDL_receptor-like_sf"/>
</dbReference>
<evidence type="ECO:0000256" key="4">
    <source>
        <dbReference type="ARBA" id="ARBA00023157"/>
    </source>
</evidence>
<dbReference type="InterPro" id="IPR028146">
    <property type="entry name" value="PRKCSH_N"/>
</dbReference>
<evidence type="ECO:0000259" key="8">
    <source>
        <dbReference type="PROSITE" id="PS50046"/>
    </source>
</evidence>
<evidence type="ECO:0000256" key="3">
    <source>
        <dbReference type="ARBA" id="ARBA00022824"/>
    </source>
</evidence>
<feature type="compositionally biased region" description="Polar residues" evidence="7">
    <location>
        <begin position="522"/>
        <end position="532"/>
    </location>
</feature>
<proteinExistence type="predicted"/>
<protein>
    <recommendedName>
        <fullName evidence="1">Glucosidase 2 subunit beta</fullName>
    </recommendedName>
</protein>
<comment type="caution">
    <text evidence="11">The sequence shown here is derived from an EMBL/GenBank/DDBJ whole genome shotgun (WGS) entry which is preliminary data.</text>
</comment>
<dbReference type="PROSITE" id="PS50068">
    <property type="entry name" value="LDLRA_2"/>
    <property type="match status" value="1"/>
</dbReference>
<feature type="domain" description="EF-hand" evidence="9">
    <location>
        <begin position="439"/>
        <end position="470"/>
    </location>
</feature>
<dbReference type="InterPro" id="IPR044865">
    <property type="entry name" value="MRH_dom"/>
</dbReference>
<dbReference type="Gene3D" id="2.70.130.10">
    <property type="entry name" value="Mannose-6-phosphate receptor binding domain"/>
    <property type="match status" value="1"/>
</dbReference>
<dbReference type="SMART" id="SM00054">
    <property type="entry name" value="EFh"/>
    <property type="match status" value="2"/>
</dbReference>
<dbReference type="CDD" id="cd00112">
    <property type="entry name" value="LDLa"/>
    <property type="match status" value="1"/>
</dbReference>
<dbReference type="PROSITE" id="PS50046">
    <property type="entry name" value="PHYTOCHROME_2"/>
    <property type="match status" value="2"/>
</dbReference>
<keyword evidence="2" id="KW-0732">Signal</keyword>
<dbReference type="OrthoDB" id="28322at2759"/>
<gene>
    <name evidence="11" type="ORF">VCS650_LOCUS18205</name>
</gene>
<evidence type="ECO:0000259" key="10">
    <source>
        <dbReference type="PROSITE" id="PS51914"/>
    </source>
</evidence>
<evidence type="ECO:0000256" key="5">
    <source>
        <dbReference type="PROSITE-ProRule" id="PRU00124"/>
    </source>
</evidence>
<dbReference type="PROSITE" id="PS51914">
    <property type="entry name" value="MRH"/>
    <property type="match status" value="1"/>
</dbReference>
<feature type="region of interest" description="Disordered" evidence="7">
    <location>
        <begin position="251"/>
        <end position="289"/>
    </location>
</feature>
<dbReference type="InterPro" id="IPR002048">
    <property type="entry name" value="EF_hand_dom"/>
</dbReference>
<evidence type="ECO:0000256" key="2">
    <source>
        <dbReference type="ARBA" id="ARBA00022729"/>
    </source>
</evidence>
<evidence type="ECO:0000259" key="9">
    <source>
        <dbReference type="PROSITE" id="PS50222"/>
    </source>
</evidence>
<feature type="region of interest" description="Disordered" evidence="7">
    <location>
        <begin position="508"/>
        <end position="539"/>
    </location>
</feature>
<accession>A0A814LIS5</accession>
<dbReference type="Gene3D" id="4.10.400.10">
    <property type="entry name" value="Low-density Lipoprotein Receptor"/>
    <property type="match status" value="1"/>
</dbReference>
<evidence type="ECO:0000256" key="6">
    <source>
        <dbReference type="SAM" id="Coils"/>
    </source>
</evidence>
<dbReference type="PANTHER" id="PTHR12630">
    <property type="entry name" value="N-LINKED OLIGOSACCHARIDE PROCESSING"/>
    <property type="match status" value="1"/>
</dbReference>
<feature type="domain" description="EF-hand" evidence="9">
    <location>
        <begin position="184"/>
        <end position="215"/>
    </location>
</feature>
<feature type="coiled-coil region" evidence="6">
    <location>
        <begin position="378"/>
        <end position="415"/>
    </location>
</feature>
<feature type="coiled-coil region" evidence="6">
    <location>
        <begin position="123"/>
        <end position="160"/>
    </location>
</feature>
<sequence>MYIPSKPFTCLDGSLTIPYEFVNDDYCDCKDGTDEPGTSACPNGRFFCENKGYVGSLIPSHFVGDGVCDCCDGSDEYETKTVCNNTCFELAQKTQAEREAQRVLHEAGVAKKKEIISKSIAIKSERQTHIDELERDLQSVENELKEKEELKRQAEIPENQAKEKHQKLWDEQRAVRETIIRNYQIRDMFADLDTNGDSLVSIDELQKHTELDLDNENEFTIEEVRTILGSDSVTLDEFNTTVFDQISNSYKRLPKPTTPIPEPTLDSIATPSSPEETSTDEKNMESHDETPIATSLEHEKHIHDDTPPEFDDETKQLIAIADQTRTEFDQVQGRVLDIKRQIDELAQKTQAEREAQRVLHEAGVAKKKEIISKSIAIKSERQTHIDELERDLQSVENELKEKEELKRQAEIPENQAKEKHQKLWDEQRAVRETIIRNYQIRDMFADLDTNGDSLVSIDELQKHTELDLDNENEFTIEEVRTILGSDSVNLDEFNTTVFDQISNSYKRLPKPTTPIPEPTLDSIATPSSSVETSTDEKNIENHDETPIATSLEHEKHIHDDTPPEFDDETKQLIAIADQTRTEFDQVQGRVLDIKRQIEDLKKQVNIDVGIQGEYSAFIDQCFDYEEREYTYRVCMFKDAKQIPKGGGGDVAIGFWDAWTGPIENKYLRMKYVNGATCWNGPARSLTVTFRCGIEHKIIDVREPSRCEYAMIFETPSACDEKMAASSSHSTHVEF</sequence>
<feature type="domain" description="Phytochrome chromophore attachment site" evidence="8">
    <location>
        <begin position="212"/>
        <end position="264"/>
    </location>
</feature>
<comment type="caution">
    <text evidence="5">Lacks conserved residue(s) required for the propagation of feature annotation.</text>
</comment>
<dbReference type="EMBL" id="CAJNON010000172">
    <property type="protein sequence ID" value="CAF1065862.1"/>
    <property type="molecule type" value="Genomic_DNA"/>
</dbReference>
<feature type="domain" description="Phytochrome chromophore attachment site" evidence="8">
    <location>
        <begin position="467"/>
        <end position="519"/>
    </location>
</feature>
<dbReference type="Pfam" id="PF13015">
    <property type="entry name" value="PRKCSH_1"/>
    <property type="match status" value="1"/>
</dbReference>
<dbReference type="PROSITE" id="PS50222">
    <property type="entry name" value="EF_HAND_2"/>
    <property type="match status" value="2"/>
</dbReference>
<reference evidence="11" key="1">
    <citation type="submission" date="2021-02" db="EMBL/GenBank/DDBJ databases">
        <authorList>
            <person name="Nowell W R."/>
        </authorList>
    </citation>
    <scope>NUCLEOTIDE SEQUENCE</scope>
</reference>
<dbReference type="GO" id="GO:0006491">
    <property type="term" value="P:N-glycan processing"/>
    <property type="evidence" value="ECO:0007669"/>
    <property type="project" value="TreeGrafter"/>
</dbReference>
<evidence type="ECO:0000313" key="12">
    <source>
        <dbReference type="Proteomes" id="UP000663891"/>
    </source>
</evidence>
<dbReference type="InterPro" id="IPR002172">
    <property type="entry name" value="LDrepeatLR_classA_rpt"/>
</dbReference>
<evidence type="ECO:0000313" key="11">
    <source>
        <dbReference type="EMBL" id="CAF1065862.1"/>
    </source>
</evidence>
<dbReference type="AlphaFoldDB" id="A0A814LIS5"/>
<dbReference type="SUPFAM" id="SSF50911">
    <property type="entry name" value="Mannose 6-phosphate receptor domain"/>
    <property type="match status" value="1"/>
</dbReference>
<organism evidence="11 12">
    <name type="scientific">Adineta steineri</name>
    <dbReference type="NCBI Taxonomy" id="433720"/>
    <lineage>
        <taxon>Eukaryota</taxon>
        <taxon>Metazoa</taxon>
        <taxon>Spiralia</taxon>
        <taxon>Gnathifera</taxon>
        <taxon>Rotifera</taxon>
        <taxon>Eurotatoria</taxon>
        <taxon>Bdelloidea</taxon>
        <taxon>Adinetida</taxon>
        <taxon>Adinetidae</taxon>
        <taxon>Adineta</taxon>
    </lineage>
</organism>
<feature type="compositionally biased region" description="Basic and acidic residues" evidence="7">
    <location>
        <begin position="279"/>
        <end position="289"/>
    </location>
</feature>
<dbReference type="InterPro" id="IPR036607">
    <property type="entry name" value="PRKCSH"/>
</dbReference>
<dbReference type="GO" id="GO:0005509">
    <property type="term" value="F:calcium ion binding"/>
    <property type="evidence" value="ECO:0007669"/>
    <property type="project" value="InterPro"/>
</dbReference>
<dbReference type="InterPro" id="IPR039794">
    <property type="entry name" value="Gtb1-like"/>
</dbReference>
<dbReference type="SUPFAM" id="SSF57424">
    <property type="entry name" value="LDL receptor-like module"/>
    <property type="match status" value="1"/>
</dbReference>
<dbReference type="Pfam" id="PF12999">
    <property type="entry name" value="PRKCSH-like"/>
    <property type="match status" value="1"/>
</dbReference>
<keyword evidence="3" id="KW-0256">Endoplasmic reticulum</keyword>
<dbReference type="InterPro" id="IPR009011">
    <property type="entry name" value="Man6P_isomerase_rcpt-bd_dom_sf"/>
</dbReference>
<dbReference type="Proteomes" id="UP000663891">
    <property type="component" value="Unassembled WGS sequence"/>
</dbReference>
<dbReference type="PANTHER" id="PTHR12630:SF1">
    <property type="entry name" value="GLUCOSIDASE 2 SUBUNIT BETA"/>
    <property type="match status" value="1"/>
</dbReference>
<keyword evidence="6" id="KW-0175">Coiled coil</keyword>
<feature type="domain" description="MRH" evidence="10">
    <location>
        <begin position="619"/>
        <end position="720"/>
    </location>
</feature>
<evidence type="ECO:0000256" key="7">
    <source>
        <dbReference type="SAM" id="MobiDB-lite"/>
    </source>
</evidence>
<dbReference type="GO" id="GO:0017177">
    <property type="term" value="C:glucosidase II complex"/>
    <property type="evidence" value="ECO:0007669"/>
    <property type="project" value="TreeGrafter"/>
</dbReference>
<dbReference type="SUPFAM" id="SSF47473">
    <property type="entry name" value="EF-hand"/>
    <property type="match status" value="1"/>
</dbReference>
<dbReference type="InterPro" id="IPR011992">
    <property type="entry name" value="EF-hand-dom_pair"/>
</dbReference>
<dbReference type="InterPro" id="IPR016132">
    <property type="entry name" value="Phyto_chromo_attachment"/>
</dbReference>
<keyword evidence="4" id="KW-1015">Disulfide bond</keyword>
<feature type="compositionally biased region" description="Polar residues" evidence="7">
    <location>
        <begin position="267"/>
        <end position="276"/>
    </location>
</feature>
<name>A0A814LIS5_9BILA</name>